<comment type="caution">
    <text evidence="3">The sequence shown here is derived from an EMBL/GenBank/DDBJ whole genome shotgun (WGS) entry which is preliminary data.</text>
</comment>
<dbReference type="PANTHER" id="PTHR47763">
    <property type="entry name" value="ALPHA-PROTEIN KINASE VWKA"/>
    <property type="match status" value="1"/>
</dbReference>
<dbReference type="CDD" id="cd00198">
    <property type="entry name" value="vWFA"/>
    <property type="match status" value="1"/>
</dbReference>
<keyword evidence="4" id="KW-1185">Reference proteome</keyword>
<evidence type="ECO:0000313" key="3">
    <source>
        <dbReference type="EMBL" id="KZD09313.1"/>
    </source>
</evidence>
<gene>
    <name evidence="3" type="ORF">AUP43_07540</name>
</gene>
<evidence type="ECO:0000259" key="2">
    <source>
        <dbReference type="PROSITE" id="PS50234"/>
    </source>
</evidence>
<sequence length="652" mass="71270">MRRILPPRTFAPRILVLCALLLSLLVTAEAVAQARQPLLMEGKQTLFQRVLTRPGTALLDKPGGKQVAALPPLSIFYVYGRQGEHIEVGSNSAGRIAGWVKADQAIDWKQSLVLTFANPAGRDRALFFAEENAMLDMVEADDLAQQLAAIRRDIEAKGESPSDKIVAVEPKEFVDIRQQFYLLPILQARETALASGFRVKSVEVASVTARPRPPQMSQRANEGLKDFSAALVFVIDASTSMGPYIDEARAAVAQIYDRIQAAGLADKMRFGLVGYRDDPKAVKGVDYLSRLFVDPAQVRDREAFLKLAAGLEASKVSTRSVEEDGFAGLMDAVDEVDWSSYGGRYIVMITDASSRAANHRFSSTGLGAEQVREKALEKFIATYVVHLKTPEGAKDHAAAEAQYRVLSAYPNVGELYYPVQAGSVASFRRNVDVLADAIVNQVEQAEKGKFAATTDVKAGDPAADIKAKTAALGYAMQLVYLGRESGTQAPDLLRAWTIDRDLKDPSKTALQVRLLMTKNQLSDLQAALRQIVDVGIATEVSRDKFFDQLKSAAAVLSRDPTQIGKTGQTNLGELGLMGEYLEDLPYRSRVLALSEEMWNRWSIGEQVAFLDDLSAKIRLYQSFHDDVANWVALDEGASPGDAVYPVPLSALP</sequence>
<keyword evidence="1" id="KW-0732">Signal</keyword>
<feature type="domain" description="VWFA" evidence="2">
    <location>
        <begin position="230"/>
        <end position="442"/>
    </location>
</feature>
<proteinExistence type="predicted"/>
<dbReference type="InterPro" id="IPR002035">
    <property type="entry name" value="VWF_A"/>
</dbReference>
<dbReference type="RefSeq" id="WP_067554993.1">
    <property type="nucleotide sequence ID" value="NZ_LPXN01000099.1"/>
</dbReference>
<organism evidence="3 4">
    <name type="scientific">Oceanibaculum pacificum</name>
    <dbReference type="NCBI Taxonomy" id="580166"/>
    <lineage>
        <taxon>Bacteria</taxon>
        <taxon>Pseudomonadati</taxon>
        <taxon>Pseudomonadota</taxon>
        <taxon>Alphaproteobacteria</taxon>
        <taxon>Rhodospirillales</taxon>
        <taxon>Oceanibaculaceae</taxon>
        <taxon>Oceanibaculum</taxon>
    </lineage>
</organism>
<dbReference type="Gene3D" id="3.40.50.410">
    <property type="entry name" value="von Willebrand factor, type A domain"/>
    <property type="match status" value="1"/>
</dbReference>
<reference evidence="3 4" key="1">
    <citation type="submission" date="2015-12" db="EMBL/GenBank/DDBJ databases">
        <title>Genome sequence of Oceanibaculum pacificum MCCC 1A02656.</title>
        <authorList>
            <person name="Lu L."/>
            <person name="Lai Q."/>
            <person name="Shao Z."/>
            <person name="Qian P."/>
        </authorList>
    </citation>
    <scope>NUCLEOTIDE SEQUENCE [LARGE SCALE GENOMIC DNA]</scope>
    <source>
        <strain evidence="3 4">MCCC 1A02656</strain>
    </source>
</reference>
<name>A0A154W745_9PROT</name>
<dbReference type="InterPro" id="IPR036465">
    <property type="entry name" value="vWFA_dom_sf"/>
</dbReference>
<protein>
    <recommendedName>
        <fullName evidence="2">VWFA domain-containing protein</fullName>
    </recommendedName>
</protein>
<dbReference type="OrthoDB" id="9801841at2"/>
<evidence type="ECO:0000256" key="1">
    <source>
        <dbReference type="SAM" id="SignalP"/>
    </source>
</evidence>
<feature type="chain" id="PRO_5007602262" description="VWFA domain-containing protein" evidence="1">
    <location>
        <begin position="29"/>
        <end position="652"/>
    </location>
</feature>
<evidence type="ECO:0000313" key="4">
    <source>
        <dbReference type="Proteomes" id="UP000076400"/>
    </source>
</evidence>
<feature type="signal peptide" evidence="1">
    <location>
        <begin position="1"/>
        <end position="28"/>
    </location>
</feature>
<accession>A0A154W745</accession>
<dbReference type="AlphaFoldDB" id="A0A154W745"/>
<dbReference type="InterPro" id="IPR052969">
    <property type="entry name" value="Thr-specific_kinase-like"/>
</dbReference>
<dbReference type="Proteomes" id="UP000076400">
    <property type="component" value="Unassembled WGS sequence"/>
</dbReference>
<dbReference type="PANTHER" id="PTHR47763:SF4">
    <property type="entry name" value="ALPHA-PROTEIN KINASE VWKA"/>
    <property type="match status" value="1"/>
</dbReference>
<dbReference type="PROSITE" id="PS50234">
    <property type="entry name" value="VWFA"/>
    <property type="match status" value="1"/>
</dbReference>
<dbReference type="EMBL" id="LPXN01000099">
    <property type="protein sequence ID" value="KZD09313.1"/>
    <property type="molecule type" value="Genomic_DNA"/>
</dbReference>
<dbReference type="SUPFAM" id="SSF53300">
    <property type="entry name" value="vWA-like"/>
    <property type="match status" value="1"/>
</dbReference>
<dbReference type="STRING" id="580166.AUP43_07540"/>